<comment type="caution">
    <text evidence="5">The sequence shown here is derived from an EMBL/GenBank/DDBJ whole genome shotgun (WGS) entry which is preliminary data.</text>
</comment>
<dbReference type="PANTHER" id="PTHR43025">
    <property type="entry name" value="MONOGALACTOSYLDIACYLGLYCEROL SYNTHASE"/>
    <property type="match status" value="1"/>
</dbReference>
<keyword evidence="2" id="KW-0328">Glycosyltransferase</keyword>
<accession>A0ABP4F373</accession>
<evidence type="ECO:0000256" key="1">
    <source>
        <dbReference type="ARBA" id="ARBA00006962"/>
    </source>
</evidence>
<dbReference type="Pfam" id="PF06925">
    <property type="entry name" value="MGDG_synth"/>
    <property type="match status" value="1"/>
</dbReference>
<dbReference type="Proteomes" id="UP001499979">
    <property type="component" value="Unassembled WGS sequence"/>
</dbReference>
<keyword evidence="6" id="KW-1185">Reference proteome</keyword>
<name>A0ABP4F373_9ACTN</name>
<evidence type="ECO:0000256" key="3">
    <source>
        <dbReference type="ARBA" id="ARBA00022679"/>
    </source>
</evidence>
<gene>
    <name evidence="5" type="ORF">GCM10009606_33250</name>
</gene>
<evidence type="ECO:0000313" key="5">
    <source>
        <dbReference type="EMBL" id="GAA1152025.1"/>
    </source>
</evidence>
<sequence>MVPLLPPLLDHDGRHARVSIVTGSYGAGHDAAARELARHLGDAGCAVTIHDVAELLPLRLGPLLRSTYYTQLRRRPDSWDATLRRLEPGRSMHRLATTGLRIGAGPVARAVAGADLVLTTHPFGAQALGHARRRGWLEAPAVTYLTDASVHSLWVSRHVDLHLAIHDVAADQARAYGGRAVTIRPLVSPPAGPGADPLAALEIIGPRALVVGGSLGIGELEQAAHDILATGAMTPVVVCGTNTTLRRRLDAVPGVVALGWRADLAALLTTSDCVVQNAGGFTSLEALASGTPVITYRPIPGHGTANADSLDRAGLVPWVRTSEDLRAALTSALREPRVDRLPAGAPTVLDALTAVDAPDGTLEAA</sequence>
<proteinExistence type="inferred from homology"/>
<dbReference type="EMBL" id="BAAAJE010000017">
    <property type="protein sequence ID" value="GAA1152025.1"/>
    <property type="molecule type" value="Genomic_DNA"/>
</dbReference>
<reference evidence="6" key="1">
    <citation type="journal article" date="2019" name="Int. J. Syst. Evol. Microbiol.">
        <title>The Global Catalogue of Microorganisms (GCM) 10K type strain sequencing project: providing services to taxonomists for standard genome sequencing and annotation.</title>
        <authorList>
            <consortium name="The Broad Institute Genomics Platform"/>
            <consortium name="The Broad Institute Genome Sequencing Center for Infectious Disease"/>
            <person name="Wu L."/>
            <person name="Ma J."/>
        </authorList>
    </citation>
    <scope>NUCLEOTIDE SEQUENCE [LARGE SCALE GENOMIC DNA]</scope>
    <source>
        <strain evidence="6">JCM 11813</strain>
    </source>
</reference>
<evidence type="ECO:0000259" key="4">
    <source>
        <dbReference type="Pfam" id="PF06925"/>
    </source>
</evidence>
<dbReference type="SUPFAM" id="SSF53756">
    <property type="entry name" value="UDP-Glycosyltransferase/glycogen phosphorylase"/>
    <property type="match status" value="1"/>
</dbReference>
<organism evidence="5 6">
    <name type="scientific">Nocardioides aquiterrae</name>
    <dbReference type="NCBI Taxonomy" id="203799"/>
    <lineage>
        <taxon>Bacteria</taxon>
        <taxon>Bacillati</taxon>
        <taxon>Actinomycetota</taxon>
        <taxon>Actinomycetes</taxon>
        <taxon>Propionibacteriales</taxon>
        <taxon>Nocardioidaceae</taxon>
        <taxon>Nocardioides</taxon>
    </lineage>
</organism>
<dbReference type="InterPro" id="IPR050519">
    <property type="entry name" value="Glycosyltransf_28_UgtP"/>
</dbReference>
<evidence type="ECO:0000313" key="6">
    <source>
        <dbReference type="Proteomes" id="UP001499979"/>
    </source>
</evidence>
<keyword evidence="3" id="KW-0808">Transferase</keyword>
<comment type="similarity">
    <text evidence="1">Belongs to the glycosyltransferase 28 family.</text>
</comment>
<dbReference type="InterPro" id="IPR009695">
    <property type="entry name" value="Diacylglyc_glucosyltr_N"/>
</dbReference>
<feature type="domain" description="Diacylglycerol glucosyltransferase N-terminal" evidence="4">
    <location>
        <begin position="29"/>
        <end position="183"/>
    </location>
</feature>
<evidence type="ECO:0000256" key="2">
    <source>
        <dbReference type="ARBA" id="ARBA00022676"/>
    </source>
</evidence>
<protein>
    <submittedName>
        <fullName evidence="5">Galactosyldiacylglycerol synthase</fullName>
    </submittedName>
</protein>
<dbReference type="Gene3D" id="3.40.50.2000">
    <property type="entry name" value="Glycogen Phosphorylase B"/>
    <property type="match status" value="1"/>
</dbReference>
<dbReference type="RefSeq" id="WP_343908719.1">
    <property type="nucleotide sequence ID" value="NZ_BAAAJE010000017.1"/>
</dbReference>
<dbReference type="PANTHER" id="PTHR43025:SF3">
    <property type="entry name" value="MONOGALACTOSYLDIACYLGLYCEROL SYNTHASE 1, CHLOROPLASTIC"/>
    <property type="match status" value="1"/>
</dbReference>